<name>A0A6P1GBG0_9RICK</name>
<evidence type="ECO:0000256" key="10">
    <source>
        <dbReference type="ARBA" id="ARBA00042242"/>
    </source>
</evidence>
<accession>A0A6P1GBG0</accession>
<sequence>MTVDYNLTMQLKKVLVVGNGAREHALITKIKESPMLGKIYTTNLNFSRFAEYLDINLENYLYTSSTCKAEGIDLVVIGPEEHLARGITDALMAESISVFGPTKNAAKLESSKFFAKEIAEMNGVPVAKYSFCSSINNLKKQIENVGSFPLVIKADGLASGKGVIVCKTMGEALEAGEAMLNGLFGEAGRNIIMEEFLYGQELSYFVLVDGQTILPIGHARDHKQISYNGKKYNTGGMGAYSPVPLHKKTEQEILGKIIYPTINALSAINVQYKGVLFAGLMLTNSGPKLLEYNVRFGDPETQAILPRLNADLLDLMLKTLNGDLDRATISFKKEVCLSVVLATRGYPVSYETGYPIDNVEKALQNVEGLQILNAAVRYDAEGQMISNGGRVLNLVVGAPTLSECKHKIRRGLELIDWKEGVYLDELVLG</sequence>
<organism evidence="14 15">
    <name type="scientific">Neorickettsia findlayensis</name>
    <dbReference type="NCBI Taxonomy" id="2686014"/>
    <lineage>
        <taxon>Bacteria</taxon>
        <taxon>Pseudomonadati</taxon>
        <taxon>Pseudomonadota</taxon>
        <taxon>Alphaproteobacteria</taxon>
        <taxon>Rickettsiales</taxon>
        <taxon>Anaplasmataceae</taxon>
        <taxon>Neorickettsia</taxon>
    </lineage>
</organism>
<reference evidence="14 15" key="1">
    <citation type="journal article" date="2020" name="MBio">
        <title>Erratum for Teymournejad et al., 'Isolation and Molecular Analysis of a Novel Neorickettsia Species That Causes Potomac Horse Fever'.</title>
        <authorList>
            <person name="Teymournejad O."/>
            <person name="Lin M."/>
            <person name="Bekebrede H."/>
            <person name="Kamr A."/>
            <person name="Toribio R.E."/>
            <person name="Arroyo L.G."/>
            <person name="Baird J.D."/>
            <person name="Rikihisa Y."/>
        </authorList>
    </citation>
    <scope>NUCLEOTIDE SEQUENCE [LARGE SCALE GENOMIC DNA]</scope>
    <source>
        <strain evidence="14 15">Fin17</strain>
    </source>
</reference>
<dbReference type="InterPro" id="IPR020560">
    <property type="entry name" value="PRibGlycinamide_synth_C-dom"/>
</dbReference>
<comment type="pathway">
    <text evidence="3">Purine metabolism; IMP biosynthesis via de novo pathway; N(1)-(5-phospho-D-ribosyl)glycinamide from 5-phospho-alpha-D-ribose 1-diphosphate: step 2/2.</text>
</comment>
<reference evidence="14 15" key="2">
    <citation type="journal article" date="2020" name="MBio">
        <title>Isolation and Molecular Analysis of a Novel Neorickettsia Species That Causes Potomac Horse Fever.</title>
        <authorList>
            <person name="Teymournejad O."/>
            <person name="Lin M."/>
            <person name="Bekebrede H."/>
            <person name="Kamr A."/>
            <person name="Toribio R.E."/>
            <person name="Arroyo L.G."/>
            <person name="Baird J.D."/>
            <person name="Rikihisa Y."/>
        </authorList>
    </citation>
    <scope>NUCLEOTIDE SEQUENCE [LARGE SCALE GENOMIC DNA]</scope>
    <source>
        <strain evidence="14 15">Fin17</strain>
    </source>
</reference>
<gene>
    <name evidence="14" type="primary">purD</name>
    <name evidence="14" type="ORF">GP480_03760</name>
</gene>
<dbReference type="InterPro" id="IPR011054">
    <property type="entry name" value="Rudment_hybrid_motif"/>
</dbReference>
<dbReference type="Pfam" id="PF02843">
    <property type="entry name" value="GARS_C"/>
    <property type="match status" value="1"/>
</dbReference>
<dbReference type="InterPro" id="IPR020561">
    <property type="entry name" value="PRibGlycinamid_synth_ATP-grasp"/>
</dbReference>
<dbReference type="Proteomes" id="UP000464912">
    <property type="component" value="Chromosome"/>
</dbReference>
<protein>
    <recommendedName>
        <fullName evidence="4">phosphoribosylamine--glycine ligase</fullName>
        <ecNumber evidence="4">6.3.4.13</ecNumber>
    </recommendedName>
    <alternativeName>
        <fullName evidence="10">Glycinamide ribonucleotide synthetase</fullName>
    </alternativeName>
    <alternativeName>
        <fullName evidence="11">Phosphoribosylglycinamide synthetase</fullName>
    </alternativeName>
</protein>
<evidence type="ECO:0000256" key="11">
    <source>
        <dbReference type="ARBA" id="ARBA00042864"/>
    </source>
</evidence>
<dbReference type="Pfam" id="PF02844">
    <property type="entry name" value="GARS_N"/>
    <property type="match status" value="1"/>
</dbReference>
<dbReference type="InterPro" id="IPR037123">
    <property type="entry name" value="PRibGlycinamide_synth_C_sf"/>
</dbReference>
<dbReference type="GO" id="GO:0009113">
    <property type="term" value="P:purine nucleobase biosynthetic process"/>
    <property type="evidence" value="ECO:0007669"/>
    <property type="project" value="InterPro"/>
</dbReference>
<dbReference type="Gene3D" id="3.30.1490.20">
    <property type="entry name" value="ATP-grasp fold, A domain"/>
    <property type="match status" value="1"/>
</dbReference>
<keyword evidence="8 12" id="KW-0067">ATP-binding</keyword>
<dbReference type="NCBIfam" id="TIGR00877">
    <property type="entry name" value="purD"/>
    <property type="match status" value="1"/>
</dbReference>
<evidence type="ECO:0000256" key="1">
    <source>
        <dbReference type="ARBA" id="ARBA00001936"/>
    </source>
</evidence>
<dbReference type="Pfam" id="PF01071">
    <property type="entry name" value="GARS_A"/>
    <property type="match status" value="1"/>
</dbReference>
<comment type="cofactor">
    <cofactor evidence="2">
        <name>Mg(2+)</name>
        <dbReference type="ChEBI" id="CHEBI:18420"/>
    </cofactor>
</comment>
<evidence type="ECO:0000313" key="15">
    <source>
        <dbReference type="Proteomes" id="UP000464912"/>
    </source>
</evidence>
<evidence type="ECO:0000256" key="6">
    <source>
        <dbReference type="ARBA" id="ARBA00022741"/>
    </source>
</evidence>
<dbReference type="SUPFAM" id="SSF56059">
    <property type="entry name" value="Glutathione synthetase ATP-binding domain-like"/>
    <property type="match status" value="1"/>
</dbReference>
<dbReference type="InterPro" id="IPR013815">
    <property type="entry name" value="ATP_grasp_subdomain_1"/>
</dbReference>
<evidence type="ECO:0000313" key="14">
    <source>
        <dbReference type="EMBL" id="QHD65504.1"/>
    </source>
</evidence>
<dbReference type="EC" id="6.3.4.13" evidence="4"/>
<dbReference type="PROSITE" id="PS00184">
    <property type="entry name" value="GARS"/>
    <property type="match status" value="1"/>
</dbReference>
<keyword evidence="15" id="KW-1185">Reference proteome</keyword>
<dbReference type="SUPFAM" id="SSF51246">
    <property type="entry name" value="Rudiment single hybrid motif"/>
    <property type="match status" value="1"/>
</dbReference>
<evidence type="ECO:0000256" key="7">
    <source>
        <dbReference type="ARBA" id="ARBA00022755"/>
    </source>
</evidence>
<evidence type="ECO:0000256" key="5">
    <source>
        <dbReference type="ARBA" id="ARBA00022598"/>
    </source>
</evidence>
<dbReference type="GO" id="GO:0006189">
    <property type="term" value="P:'de novo' IMP biosynthetic process"/>
    <property type="evidence" value="ECO:0007669"/>
    <property type="project" value="UniProtKB-UniPathway"/>
</dbReference>
<dbReference type="SMART" id="SM01209">
    <property type="entry name" value="GARS_A"/>
    <property type="match status" value="1"/>
</dbReference>
<proteinExistence type="inferred from homology"/>
<dbReference type="PANTHER" id="PTHR43472:SF1">
    <property type="entry name" value="PHOSPHORIBOSYLAMINE--GLYCINE LIGASE, CHLOROPLASTIC"/>
    <property type="match status" value="1"/>
</dbReference>
<dbReference type="PANTHER" id="PTHR43472">
    <property type="entry name" value="PHOSPHORIBOSYLAMINE--GLYCINE LIGASE"/>
    <property type="match status" value="1"/>
</dbReference>
<dbReference type="Gene3D" id="3.40.50.20">
    <property type="match status" value="1"/>
</dbReference>
<dbReference type="RefSeq" id="WP_160095965.1">
    <property type="nucleotide sequence ID" value="NZ_CP047224.1"/>
</dbReference>
<dbReference type="InterPro" id="IPR020562">
    <property type="entry name" value="PRibGlycinamide_synth_N"/>
</dbReference>
<keyword evidence="5 14" id="KW-0436">Ligase</keyword>
<dbReference type="InterPro" id="IPR016185">
    <property type="entry name" value="PreATP-grasp_dom_sf"/>
</dbReference>
<dbReference type="EMBL" id="CP047224">
    <property type="protein sequence ID" value="QHD65504.1"/>
    <property type="molecule type" value="Genomic_DNA"/>
</dbReference>
<dbReference type="SMART" id="SM01210">
    <property type="entry name" value="GARS_C"/>
    <property type="match status" value="1"/>
</dbReference>
<evidence type="ECO:0000256" key="2">
    <source>
        <dbReference type="ARBA" id="ARBA00001946"/>
    </source>
</evidence>
<dbReference type="InterPro" id="IPR011761">
    <property type="entry name" value="ATP-grasp"/>
</dbReference>
<evidence type="ECO:0000256" key="3">
    <source>
        <dbReference type="ARBA" id="ARBA00005174"/>
    </source>
</evidence>
<dbReference type="UniPathway" id="UPA00074">
    <property type="reaction ID" value="UER00125"/>
</dbReference>
<keyword evidence="7" id="KW-0658">Purine biosynthesis</keyword>
<dbReference type="InterPro" id="IPR020559">
    <property type="entry name" value="PRibGlycinamide_synth_CS"/>
</dbReference>
<dbReference type="Gene3D" id="3.90.600.10">
    <property type="entry name" value="Phosphoribosylglycinamide synthetase, C-terminal domain"/>
    <property type="match status" value="1"/>
</dbReference>
<feature type="domain" description="ATP-grasp" evidence="13">
    <location>
        <begin position="116"/>
        <end position="321"/>
    </location>
</feature>
<evidence type="ECO:0000256" key="9">
    <source>
        <dbReference type="ARBA" id="ARBA00038345"/>
    </source>
</evidence>
<evidence type="ECO:0000256" key="8">
    <source>
        <dbReference type="ARBA" id="ARBA00022840"/>
    </source>
</evidence>
<dbReference type="Gene3D" id="3.30.470.20">
    <property type="entry name" value="ATP-grasp fold, B domain"/>
    <property type="match status" value="1"/>
</dbReference>
<evidence type="ECO:0000256" key="4">
    <source>
        <dbReference type="ARBA" id="ARBA00013255"/>
    </source>
</evidence>
<dbReference type="AlphaFoldDB" id="A0A6P1GBG0"/>
<dbReference type="GO" id="GO:0004637">
    <property type="term" value="F:phosphoribosylamine-glycine ligase activity"/>
    <property type="evidence" value="ECO:0007669"/>
    <property type="project" value="UniProtKB-EC"/>
</dbReference>
<evidence type="ECO:0000256" key="12">
    <source>
        <dbReference type="PROSITE-ProRule" id="PRU00409"/>
    </source>
</evidence>
<dbReference type="InterPro" id="IPR000115">
    <property type="entry name" value="PRibGlycinamide_synth"/>
</dbReference>
<dbReference type="GO" id="GO:0005524">
    <property type="term" value="F:ATP binding"/>
    <property type="evidence" value="ECO:0007669"/>
    <property type="project" value="UniProtKB-UniRule"/>
</dbReference>
<dbReference type="KEGG" id="nef:GP480_03760"/>
<comment type="cofactor">
    <cofactor evidence="1">
        <name>Mn(2+)</name>
        <dbReference type="ChEBI" id="CHEBI:29035"/>
    </cofactor>
</comment>
<keyword evidence="6 12" id="KW-0547">Nucleotide-binding</keyword>
<dbReference type="SUPFAM" id="SSF52440">
    <property type="entry name" value="PreATP-grasp domain"/>
    <property type="match status" value="1"/>
</dbReference>
<dbReference type="GO" id="GO:0046872">
    <property type="term" value="F:metal ion binding"/>
    <property type="evidence" value="ECO:0007669"/>
    <property type="project" value="InterPro"/>
</dbReference>
<dbReference type="PROSITE" id="PS50975">
    <property type="entry name" value="ATP_GRASP"/>
    <property type="match status" value="1"/>
</dbReference>
<evidence type="ECO:0000259" key="13">
    <source>
        <dbReference type="PROSITE" id="PS50975"/>
    </source>
</evidence>
<comment type="similarity">
    <text evidence="9">Belongs to the GARS family.</text>
</comment>